<reference evidence="10 11" key="1">
    <citation type="journal article" date="2012" name="Nat. Commun.">
        <title>A multi-omic map of the lipid-producing yeast Rhodosporidium toruloides.</title>
        <authorList>
            <person name="Zhu Z."/>
            <person name="Zhang S."/>
            <person name="Liu H."/>
            <person name="Shen H."/>
            <person name="Lin X."/>
            <person name="Yang F."/>
            <person name="Zhou Y.J."/>
            <person name="Jin G."/>
            <person name="Ye M."/>
            <person name="Zou H."/>
            <person name="Zou H."/>
            <person name="Zhao Z.K."/>
        </authorList>
    </citation>
    <scope>NUCLEOTIDE SEQUENCE [LARGE SCALE GENOMIC DNA]</scope>
    <source>
        <strain evidence="10 11">NP11</strain>
    </source>
</reference>
<feature type="compositionally biased region" description="Polar residues" evidence="8">
    <location>
        <begin position="46"/>
        <end position="59"/>
    </location>
</feature>
<dbReference type="GO" id="GO:0005886">
    <property type="term" value="C:plasma membrane"/>
    <property type="evidence" value="ECO:0007669"/>
    <property type="project" value="TreeGrafter"/>
</dbReference>
<dbReference type="Gene3D" id="1.25.40.20">
    <property type="entry name" value="Ankyrin repeat-containing domain"/>
    <property type="match status" value="2"/>
</dbReference>
<dbReference type="eggNOG" id="KOG1737">
    <property type="taxonomic scope" value="Eukaryota"/>
</dbReference>
<organism evidence="10 11">
    <name type="scientific">Rhodotorula toruloides (strain NP11)</name>
    <name type="common">Yeast</name>
    <name type="synonym">Rhodosporidium toruloides</name>
    <dbReference type="NCBI Taxonomy" id="1130832"/>
    <lineage>
        <taxon>Eukaryota</taxon>
        <taxon>Fungi</taxon>
        <taxon>Dikarya</taxon>
        <taxon>Basidiomycota</taxon>
        <taxon>Pucciniomycotina</taxon>
        <taxon>Microbotryomycetes</taxon>
        <taxon>Sporidiobolales</taxon>
        <taxon>Sporidiobolaceae</taxon>
        <taxon>Rhodotorula</taxon>
    </lineage>
</organism>
<feature type="compositionally biased region" description="Polar residues" evidence="8">
    <location>
        <begin position="705"/>
        <end position="729"/>
    </location>
</feature>
<dbReference type="SUPFAM" id="SSF50729">
    <property type="entry name" value="PH domain-like"/>
    <property type="match status" value="1"/>
</dbReference>
<dbReference type="RefSeq" id="XP_016275475.1">
    <property type="nucleotide sequence ID" value="XM_016420021.1"/>
</dbReference>
<feature type="compositionally biased region" description="Low complexity" evidence="8">
    <location>
        <begin position="246"/>
        <end position="263"/>
    </location>
</feature>
<keyword evidence="3" id="KW-0597">Phosphoprotein</keyword>
<dbReference type="Pfam" id="PF00023">
    <property type="entry name" value="Ank"/>
    <property type="match status" value="1"/>
</dbReference>
<evidence type="ECO:0000256" key="2">
    <source>
        <dbReference type="ARBA" id="ARBA00022448"/>
    </source>
</evidence>
<dbReference type="Proteomes" id="UP000016926">
    <property type="component" value="Unassembled WGS sequence"/>
</dbReference>
<dbReference type="PROSITE" id="PS50297">
    <property type="entry name" value="ANK_REP_REGION"/>
    <property type="match status" value="2"/>
</dbReference>
<sequence length="1255" mass="137720">MPSLPTRIASLARSASTRSVSSTASDTDQMPPPPVPSHSNPPDTQLADNQKGGHSSHSPQKGLLTTHGSAVSPEESLKAYQLLEALRKGDASQITPLLDEVSAAAKHPHVNEFGEQARTSTPLHLAVRCAKYPTVELVFRHQPSAVNSQDSRGQTPLHLAASLDRRDVLSFFLAQEDTNDMVRDQSGKTGLEVAASPEAATQISVSRSKWNEMYLAHLAAYIASPASDSASSSKRTSLTMDSPRMSTSSLAPPPSSASASPVSAASGHVSNAAAEKLYHFIAKPRSRCCDFCIRDSASGTTILHEAARRKDLGLIKLVLSKGGDVLARDKRGKLAIDLAKDQRIKDVLRQAANSEGRALQAASSPGVAAPGSNAGGVPTLGQAPVMKGYLQKWTNVAKGYKPRWFVLDNGNLSYYRSQEDEGKASRGSISMSIAKIDPPGTDKLKFTVGSRLGKTSPALYLKGNHPVEVMRWVDALRQNVELARGDNGLQRTPTSASTAPSLAPSYTTETRRPSTTALVGSSPAQSFGAASIEEDNETVNDEDAPPHAEDFHLMAQGAKTQLETTQRLLASLVAGGDASSQEDIKDALQRSLKTLDQLLDDYVDTVGQRERFFARRYEKELDAKRMWEESLREVATQHAAIEVELQKTAKQNTARKRALQEVRANLGAITPAMSPRNSVSVQDGERPVINALPEDGTPALPSPLRSPTLTVDTKSRNRGTTITSLSPSRARTRAGTAVQPLAPAELEQIVHNALHNEEGGETSEDEDEDEFFEAVETGAIPVEDEINVESGADRQSKMSAPAQELISNTDLTPYKGYEHRRTSLPIKNDNRPSVSLWAILKGSIGKDLTKISFPVYFNEPTSMLQRMAEDMEFSECLDAAAAELDSTKRIAYVAAFAMSNYSSTSGRIAKPFNPLLAETFEYVELDKKYRYVSEQVSHHPPISACIGQSPSWEYYGMVNAQSKFLGRSFEIRPTGTAHVTLRLPADRAPPGCPPCKTMPNMVEEHYSWLKVTTEISGFLTGSINIAHYGDMVVTNHRTGETCTLTFKPRGWRNSNAREIKGEVVDAQGNRKWEIAGKWDSQLVARRAGVGSGELAPDASLPTDHAGEVAPEYIRLWKNSPKPPNMPFNLTPYAITLNDLNDELKPWIPPTDCRLRPDQHAFEAGNFERANELKTELEEYQRDTRRKRERGELPPHKPRWFSRSTDQDTGELIWQPARTSEGQLEYWEERQRVGRAKVEGQKEEWREVDHIFHVEV</sequence>
<evidence type="ECO:0000256" key="6">
    <source>
        <dbReference type="PROSITE-ProRule" id="PRU00023"/>
    </source>
</evidence>
<dbReference type="SMART" id="SM00248">
    <property type="entry name" value="ANK"/>
    <property type="match status" value="3"/>
</dbReference>
<dbReference type="GO" id="GO:0006897">
    <property type="term" value="P:endocytosis"/>
    <property type="evidence" value="ECO:0007669"/>
    <property type="project" value="TreeGrafter"/>
</dbReference>
<evidence type="ECO:0000256" key="4">
    <source>
        <dbReference type="ARBA" id="ARBA00023055"/>
    </source>
</evidence>
<dbReference type="SUPFAM" id="SSF144000">
    <property type="entry name" value="Oxysterol-binding protein-like"/>
    <property type="match status" value="1"/>
</dbReference>
<dbReference type="GeneID" id="27370373"/>
<dbReference type="GO" id="GO:0005635">
    <property type="term" value="C:nuclear envelope"/>
    <property type="evidence" value="ECO:0007669"/>
    <property type="project" value="TreeGrafter"/>
</dbReference>
<feature type="compositionally biased region" description="Low complexity" evidence="8">
    <location>
        <begin position="492"/>
        <end position="508"/>
    </location>
</feature>
<dbReference type="PANTHER" id="PTHR10972">
    <property type="entry name" value="OXYSTEROL-BINDING PROTEIN-RELATED"/>
    <property type="match status" value="1"/>
</dbReference>
<feature type="compositionally biased region" description="Low complexity" evidence="8">
    <location>
        <begin position="228"/>
        <end position="237"/>
    </location>
</feature>
<dbReference type="InterPro" id="IPR011993">
    <property type="entry name" value="PH-like_dom_sf"/>
</dbReference>
<name>M7X220_RHOT1</name>
<evidence type="ECO:0000256" key="1">
    <source>
        <dbReference type="ARBA" id="ARBA00008842"/>
    </source>
</evidence>
<dbReference type="PROSITE" id="PS01013">
    <property type="entry name" value="OSBP"/>
    <property type="match status" value="1"/>
</dbReference>
<dbReference type="EMBL" id="KB722645">
    <property type="protein sequence ID" value="EMS24356.1"/>
    <property type="molecule type" value="Genomic_DNA"/>
</dbReference>
<keyword evidence="2" id="KW-0813">Transport</keyword>
<evidence type="ECO:0000256" key="7">
    <source>
        <dbReference type="RuleBase" id="RU003844"/>
    </source>
</evidence>
<feature type="region of interest" description="Disordered" evidence="8">
    <location>
        <begin position="228"/>
        <end position="263"/>
    </location>
</feature>
<dbReference type="GO" id="GO:0120009">
    <property type="term" value="P:intermembrane lipid transfer"/>
    <property type="evidence" value="ECO:0007669"/>
    <property type="project" value="UniProtKB-ARBA"/>
</dbReference>
<accession>M7X220</accession>
<evidence type="ECO:0000256" key="5">
    <source>
        <dbReference type="ARBA" id="ARBA00023121"/>
    </source>
</evidence>
<dbReference type="PANTHER" id="PTHR10972:SF205">
    <property type="entry name" value="OXYSTEROL-BINDING PROTEIN 1"/>
    <property type="match status" value="1"/>
</dbReference>
<keyword evidence="11" id="KW-1185">Reference proteome</keyword>
<dbReference type="InterPro" id="IPR018494">
    <property type="entry name" value="Oxysterol-bd_CS"/>
</dbReference>
<evidence type="ECO:0000313" key="11">
    <source>
        <dbReference type="Proteomes" id="UP000016926"/>
    </source>
</evidence>
<dbReference type="SMART" id="SM00233">
    <property type="entry name" value="PH"/>
    <property type="match status" value="1"/>
</dbReference>
<dbReference type="InterPro" id="IPR036770">
    <property type="entry name" value="Ankyrin_rpt-contain_sf"/>
</dbReference>
<feature type="compositionally biased region" description="Polar residues" evidence="8">
    <location>
        <begin position="513"/>
        <end position="525"/>
    </location>
</feature>
<comment type="similarity">
    <text evidence="1 7">Belongs to the OSBP family.</text>
</comment>
<dbReference type="PROSITE" id="PS50088">
    <property type="entry name" value="ANK_REPEAT"/>
    <property type="match status" value="2"/>
</dbReference>
<feature type="region of interest" description="Disordered" evidence="8">
    <location>
        <begin position="694"/>
        <end position="734"/>
    </location>
</feature>
<dbReference type="GO" id="GO:0034727">
    <property type="term" value="P:piecemeal microautophagy of the nucleus"/>
    <property type="evidence" value="ECO:0007669"/>
    <property type="project" value="TreeGrafter"/>
</dbReference>
<dbReference type="eggNOG" id="KOG0504">
    <property type="taxonomic scope" value="Eukaryota"/>
</dbReference>
<dbReference type="Pfam" id="PF01237">
    <property type="entry name" value="Oxysterol_BP"/>
    <property type="match status" value="1"/>
</dbReference>
<feature type="repeat" description="ANK" evidence="6">
    <location>
        <begin position="298"/>
        <end position="330"/>
    </location>
</feature>
<dbReference type="AlphaFoldDB" id="M7X220"/>
<dbReference type="FunFam" id="3.30.70.3490:FF:000033">
    <property type="match status" value="1"/>
</dbReference>
<dbReference type="Pfam" id="PF00169">
    <property type="entry name" value="PH"/>
    <property type="match status" value="1"/>
</dbReference>
<evidence type="ECO:0000256" key="3">
    <source>
        <dbReference type="ARBA" id="ARBA00022553"/>
    </source>
</evidence>
<evidence type="ECO:0000259" key="9">
    <source>
        <dbReference type="PROSITE" id="PS50003"/>
    </source>
</evidence>
<feature type="repeat" description="ANK" evidence="6">
    <location>
        <begin position="152"/>
        <end position="185"/>
    </location>
</feature>
<dbReference type="GO" id="GO:0030011">
    <property type="term" value="P:maintenance of cell polarity"/>
    <property type="evidence" value="ECO:0007669"/>
    <property type="project" value="TreeGrafter"/>
</dbReference>
<dbReference type="FunFam" id="2.40.160.120:FF:000001">
    <property type="entry name" value="Oxysterol-binding protein"/>
    <property type="match status" value="1"/>
</dbReference>
<dbReference type="GO" id="GO:0097038">
    <property type="term" value="C:perinuclear endoplasmic reticulum"/>
    <property type="evidence" value="ECO:0007669"/>
    <property type="project" value="TreeGrafter"/>
</dbReference>
<dbReference type="Pfam" id="PF12796">
    <property type="entry name" value="Ank_2"/>
    <property type="match status" value="1"/>
</dbReference>
<keyword evidence="6" id="KW-0040">ANK repeat</keyword>
<dbReference type="InterPro" id="IPR000648">
    <property type="entry name" value="Oxysterol-bd"/>
</dbReference>
<dbReference type="Gene3D" id="2.40.160.120">
    <property type="match status" value="1"/>
</dbReference>
<feature type="region of interest" description="Disordered" evidence="8">
    <location>
        <begin position="1"/>
        <end position="71"/>
    </location>
</feature>
<dbReference type="HOGENOM" id="CLU_001040_1_0_1"/>
<dbReference type="CDD" id="cd13292">
    <property type="entry name" value="PH_Osh1p_Osh2p_yeast"/>
    <property type="match status" value="1"/>
</dbReference>
<dbReference type="SUPFAM" id="SSF48403">
    <property type="entry name" value="Ankyrin repeat"/>
    <property type="match status" value="2"/>
</dbReference>
<feature type="region of interest" description="Disordered" evidence="8">
    <location>
        <begin position="1179"/>
        <end position="1204"/>
    </location>
</feature>
<dbReference type="OrthoDB" id="1854502at2759"/>
<dbReference type="InterPro" id="IPR001849">
    <property type="entry name" value="PH_domain"/>
</dbReference>
<feature type="region of interest" description="Disordered" evidence="8">
    <location>
        <begin position="484"/>
        <end position="528"/>
    </location>
</feature>
<dbReference type="InterPro" id="IPR002110">
    <property type="entry name" value="Ankyrin_rpt"/>
</dbReference>
<keyword evidence="4" id="KW-0445">Lipid transport</keyword>
<dbReference type="PROSITE" id="PS50003">
    <property type="entry name" value="PH_DOMAIN"/>
    <property type="match status" value="1"/>
</dbReference>
<keyword evidence="5" id="KW-0446">Lipid-binding</keyword>
<dbReference type="GO" id="GO:0005829">
    <property type="term" value="C:cytosol"/>
    <property type="evidence" value="ECO:0007669"/>
    <property type="project" value="TreeGrafter"/>
</dbReference>
<gene>
    <name evidence="10" type="ORF">RHTO_06360</name>
</gene>
<dbReference type="GO" id="GO:0006887">
    <property type="term" value="P:exocytosis"/>
    <property type="evidence" value="ECO:0007669"/>
    <property type="project" value="TreeGrafter"/>
</dbReference>
<feature type="domain" description="PH" evidence="9">
    <location>
        <begin position="383"/>
        <end position="481"/>
    </location>
</feature>
<dbReference type="InterPro" id="IPR037239">
    <property type="entry name" value="OSBP_sf"/>
</dbReference>
<protein>
    <submittedName>
        <fullName evidence="10">Oxysterol-binding protein</fullName>
    </submittedName>
</protein>
<evidence type="ECO:0000313" key="10">
    <source>
        <dbReference type="EMBL" id="EMS24356.1"/>
    </source>
</evidence>
<feature type="compositionally biased region" description="Low complexity" evidence="8">
    <location>
        <begin position="1"/>
        <end position="27"/>
    </location>
</feature>
<dbReference type="Gene3D" id="2.30.29.30">
    <property type="entry name" value="Pleckstrin-homology domain (PH domain)/Phosphotyrosine-binding domain (PTB)"/>
    <property type="match status" value="1"/>
</dbReference>
<dbReference type="GO" id="GO:0032934">
    <property type="term" value="F:sterol binding"/>
    <property type="evidence" value="ECO:0007669"/>
    <property type="project" value="TreeGrafter"/>
</dbReference>
<dbReference type="Gene3D" id="3.30.70.3490">
    <property type="match status" value="1"/>
</dbReference>
<evidence type="ECO:0000256" key="8">
    <source>
        <dbReference type="SAM" id="MobiDB-lite"/>
    </source>
</evidence>
<proteinExistence type="inferred from homology"/>